<dbReference type="OrthoDB" id="9816541at2"/>
<dbReference type="InterPro" id="IPR000524">
    <property type="entry name" value="Tscrpt_reg_HTH_GntR"/>
</dbReference>
<dbReference type="InterPro" id="IPR036388">
    <property type="entry name" value="WH-like_DNA-bd_sf"/>
</dbReference>
<dbReference type="Proteomes" id="UP000434639">
    <property type="component" value="Unassembled WGS sequence"/>
</dbReference>
<comment type="caution">
    <text evidence="5">The sequence shown here is derived from an EMBL/GenBank/DDBJ whole genome shotgun (WGS) entry which is preliminary data.</text>
</comment>
<protein>
    <submittedName>
        <fullName evidence="5">UTRA domain-containing protein</fullName>
    </submittedName>
</protein>
<dbReference type="PRINTS" id="PR00035">
    <property type="entry name" value="HTHGNTR"/>
</dbReference>
<dbReference type="EMBL" id="WMIB01000006">
    <property type="protein sequence ID" value="MTH53514.1"/>
    <property type="molecule type" value="Genomic_DNA"/>
</dbReference>
<dbReference type="CDD" id="cd07377">
    <property type="entry name" value="WHTH_GntR"/>
    <property type="match status" value="1"/>
</dbReference>
<dbReference type="Gene3D" id="3.40.1410.10">
    <property type="entry name" value="Chorismate lyase-like"/>
    <property type="match status" value="1"/>
</dbReference>
<keyword evidence="6" id="KW-1185">Reference proteome</keyword>
<dbReference type="PANTHER" id="PTHR44846:SF17">
    <property type="entry name" value="GNTR-FAMILY TRANSCRIPTIONAL REGULATOR"/>
    <property type="match status" value="1"/>
</dbReference>
<dbReference type="RefSeq" id="WP_155112035.1">
    <property type="nucleotide sequence ID" value="NZ_WMIB01000006.1"/>
</dbReference>
<dbReference type="Gene3D" id="1.10.10.10">
    <property type="entry name" value="Winged helix-like DNA-binding domain superfamily/Winged helix DNA-binding domain"/>
    <property type="match status" value="1"/>
</dbReference>
<accession>A0A7X2S4G9</accession>
<dbReference type="InterPro" id="IPR028978">
    <property type="entry name" value="Chorismate_lyase_/UTRA_dom_sf"/>
</dbReference>
<evidence type="ECO:0000256" key="2">
    <source>
        <dbReference type="ARBA" id="ARBA00023125"/>
    </source>
</evidence>
<keyword evidence="2" id="KW-0238">DNA-binding</keyword>
<organism evidence="5 6">
    <name type="scientific">Metabacillus mangrovi</name>
    <dbReference type="NCBI Taxonomy" id="1491830"/>
    <lineage>
        <taxon>Bacteria</taxon>
        <taxon>Bacillati</taxon>
        <taxon>Bacillota</taxon>
        <taxon>Bacilli</taxon>
        <taxon>Bacillales</taxon>
        <taxon>Bacillaceae</taxon>
        <taxon>Metabacillus</taxon>
    </lineage>
</organism>
<evidence type="ECO:0000313" key="5">
    <source>
        <dbReference type="EMBL" id="MTH53514.1"/>
    </source>
</evidence>
<dbReference type="AlphaFoldDB" id="A0A7X2S4G9"/>
<gene>
    <name evidence="5" type="ORF">GKZ89_08795</name>
</gene>
<dbReference type="SUPFAM" id="SSF46785">
    <property type="entry name" value="Winged helix' DNA-binding domain"/>
    <property type="match status" value="1"/>
</dbReference>
<dbReference type="PROSITE" id="PS50949">
    <property type="entry name" value="HTH_GNTR"/>
    <property type="match status" value="1"/>
</dbReference>
<dbReference type="InterPro" id="IPR011663">
    <property type="entry name" value="UTRA"/>
</dbReference>
<proteinExistence type="predicted"/>
<dbReference type="SMART" id="SM00866">
    <property type="entry name" value="UTRA"/>
    <property type="match status" value="1"/>
</dbReference>
<dbReference type="GO" id="GO:0003700">
    <property type="term" value="F:DNA-binding transcription factor activity"/>
    <property type="evidence" value="ECO:0007669"/>
    <property type="project" value="InterPro"/>
</dbReference>
<evidence type="ECO:0000259" key="4">
    <source>
        <dbReference type="PROSITE" id="PS50949"/>
    </source>
</evidence>
<sequence>MADEMVLVDQIMLDIKNGVYRAEDKLPSENEMADRFRVPRMVVRKSYERLQELGYIYARQGKGSYVKDRRRQIPLLLSGDVSFSEKMRELNFDFQSRNIFCIRIGFDEKIYGALQAGIEEEIYKIGRLRIVEGLPIALHISYVKASSFPDIQQAGEKITSMFEYYRSKGYRAFESGGSILSVIFPTEFERELLECSSLVPLLQLESGCVDRESGQVLECSRILYRSDCFTYEI</sequence>
<evidence type="ECO:0000256" key="3">
    <source>
        <dbReference type="ARBA" id="ARBA00023163"/>
    </source>
</evidence>
<dbReference type="GO" id="GO:0045892">
    <property type="term" value="P:negative regulation of DNA-templated transcription"/>
    <property type="evidence" value="ECO:0007669"/>
    <property type="project" value="TreeGrafter"/>
</dbReference>
<dbReference type="GO" id="GO:0003677">
    <property type="term" value="F:DNA binding"/>
    <property type="evidence" value="ECO:0007669"/>
    <property type="project" value="UniProtKB-KW"/>
</dbReference>
<dbReference type="SUPFAM" id="SSF64288">
    <property type="entry name" value="Chorismate lyase-like"/>
    <property type="match status" value="1"/>
</dbReference>
<feature type="domain" description="HTH gntR-type" evidence="4">
    <location>
        <begin position="1"/>
        <end position="69"/>
    </location>
</feature>
<keyword evidence="3" id="KW-0804">Transcription</keyword>
<dbReference type="Pfam" id="PF07702">
    <property type="entry name" value="UTRA"/>
    <property type="match status" value="1"/>
</dbReference>
<dbReference type="SMART" id="SM00345">
    <property type="entry name" value="HTH_GNTR"/>
    <property type="match status" value="1"/>
</dbReference>
<evidence type="ECO:0000313" key="6">
    <source>
        <dbReference type="Proteomes" id="UP000434639"/>
    </source>
</evidence>
<reference evidence="5 6" key="1">
    <citation type="journal article" date="2017" name="Int. J. Syst. Evol. Microbiol.">
        <title>Bacillus mangrovi sp. nov., isolated from a sediment sample from a mangrove forest.</title>
        <authorList>
            <person name="Gupta V."/>
            <person name="Singh P.K."/>
            <person name="Korpole S."/>
            <person name="Tanuku N.R.S."/>
            <person name="Pinnaka A.K."/>
        </authorList>
    </citation>
    <scope>NUCLEOTIDE SEQUENCE [LARGE SCALE GENOMIC DNA]</scope>
    <source>
        <strain evidence="5 6">KCTC 33872</strain>
    </source>
</reference>
<dbReference type="InterPro" id="IPR036390">
    <property type="entry name" value="WH_DNA-bd_sf"/>
</dbReference>
<dbReference type="InterPro" id="IPR050679">
    <property type="entry name" value="Bact_HTH_transcr_reg"/>
</dbReference>
<keyword evidence="1" id="KW-0805">Transcription regulation</keyword>
<dbReference type="Pfam" id="PF00392">
    <property type="entry name" value="GntR"/>
    <property type="match status" value="1"/>
</dbReference>
<name>A0A7X2S4G9_9BACI</name>
<evidence type="ECO:0000256" key="1">
    <source>
        <dbReference type="ARBA" id="ARBA00023015"/>
    </source>
</evidence>
<dbReference type="PANTHER" id="PTHR44846">
    <property type="entry name" value="MANNOSYL-D-GLYCERATE TRANSPORT/METABOLISM SYSTEM REPRESSOR MNGR-RELATED"/>
    <property type="match status" value="1"/>
</dbReference>